<comment type="caution">
    <text evidence="2">The sequence shown here is derived from an EMBL/GenBank/DDBJ whole genome shotgun (WGS) entry which is preliminary data.</text>
</comment>
<gene>
    <name evidence="2" type="ORF">GCM10008938_35160</name>
</gene>
<keyword evidence="1" id="KW-1133">Transmembrane helix</keyword>
<evidence type="ECO:0000256" key="1">
    <source>
        <dbReference type="SAM" id="Phobius"/>
    </source>
</evidence>
<reference evidence="3" key="1">
    <citation type="journal article" date="2019" name="Int. J. Syst. Evol. Microbiol.">
        <title>The Global Catalogue of Microorganisms (GCM) 10K type strain sequencing project: providing services to taxonomists for standard genome sequencing and annotation.</title>
        <authorList>
            <consortium name="The Broad Institute Genomics Platform"/>
            <consortium name="The Broad Institute Genome Sequencing Center for Infectious Disease"/>
            <person name="Wu L."/>
            <person name="Ma J."/>
        </authorList>
    </citation>
    <scope>NUCLEOTIDE SEQUENCE [LARGE SCALE GENOMIC DNA]</scope>
    <source>
        <strain evidence="3">JCM 14370</strain>
    </source>
</reference>
<feature type="transmembrane region" description="Helical" evidence="1">
    <location>
        <begin position="85"/>
        <end position="107"/>
    </location>
</feature>
<proteinExistence type="predicted"/>
<evidence type="ECO:0000313" key="2">
    <source>
        <dbReference type="EMBL" id="GGJ45877.1"/>
    </source>
</evidence>
<dbReference type="Proteomes" id="UP000632222">
    <property type="component" value="Unassembled WGS sequence"/>
</dbReference>
<accession>A0ABQ2D5I7</accession>
<evidence type="ECO:0000313" key="3">
    <source>
        <dbReference type="Proteomes" id="UP000632222"/>
    </source>
</evidence>
<dbReference type="EMBL" id="BMOD01000016">
    <property type="protein sequence ID" value="GGJ45877.1"/>
    <property type="molecule type" value="Genomic_DNA"/>
</dbReference>
<dbReference type="RefSeq" id="WP_189004807.1">
    <property type="nucleotide sequence ID" value="NZ_BMOD01000016.1"/>
</dbReference>
<feature type="transmembrane region" description="Helical" evidence="1">
    <location>
        <begin position="113"/>
        <end position="132"/>
    </location>
</feature>
<organism evidence="2 3">
    <name type="scientific">Deinococcus roseus</name>
    <dbReference type="NCBI Taxonomy" id="392414"/>
    <lineage>
        <taxon>Bacteria</taxon>
        <taxon>Thermotogati</taxon>
        <taxon>Deinococcota</taxon>
        <taxon>Deinococci</taxon>
        <taxon>Deinococcales</taxon>
        <taxon>Deinococcaceae</taxon>
        <taxon>Deinococcus</taxon>
    </lineage>
</organism>
<protein>
    <submittedName>
        <fullName evidence="2">Uncharacterized protein</fullName>
    </submittedName>
</protein>
<sequence length="145" mass="16133">MPALKWIGRKLIALLGAALVVSLFFAGSELWNGRNNEFTAVPRFFEGLLTFAFFAVYFGALPALITTGISDLISPRLGSLRKPAALVIHLLGSLILIFMLFGGNLRISSSDWLFVWLSVGAALVFFLLDEFLKTRFYRQSSTQRI</sequence>
<keyword evidence="1" id="KW-0812">Transmembrane</keyword>
<keyword evidence="3" id="KW-1185">Reference proteome</keyword>
<name>A0ABQ2D5I7_9DEIO</name>
<feature type="transmembrane region" description="Helical" evidence="1">
    <location>
        <begin position="50"/>
        <end position="73"/>
    </location>
</feature>
<keyword evidence="1" id="KW-0472">Membrane</keyword>